<name>A0A090AL88_9ENTR</name>
<comment type="caution">
    <text evidence="1">Lacks conserved residue(s) required for the propagation of feature annotation.</text>
</comment>
<evidence type="ECO:0000256" key="1">
    <source>
        <dbReference type="HAMAP-Rule" id="MF_00219"/>
    </source>
</evidence>
<feature type="binding site" evidence="1">
    <location>
        <position position="252"/>
    </location>
    <ligand>
        <name>Zn(2+)</name>
        <dbReference type="ChEBI" id="CHEBI:29105"/>
        <label>1</label>
    </ligand>
</feature>
<dbReference type="SUPFAM" id="SSF51556">
    <property type="entry name" value="Metallo-dependent hydrolases"/>
    <property type="match status" value="1"/>
</dbReference>
<keyword evidence="1" id="KW-0862">Zinc</keyword>
<dbReference type="GO" id="GO:0006207">
    <property type="term" value="P:'de novo' pyrimidine nucleobase biosynthetic process"/>
    <property type="evidence" value="ECO:0007669"/>
    <property type="project" value="TreeGrafter"/>
</dbReference>
<dbReference type="GO" id="GO:0004151">
    <property type="term" value="F:dihydroorotase activity"/>
    <property type="evidence" value="ECO:0007669"/>
    <property type="project" value="UniProtKB-UniRule"/>
</dbReference>
<feature type="binding site" description="via carbamate group" evidence="1">
    <location>
        <position position="104"/>
    </location>
    <ligand>
        <name>Zn(2+)</name>
        <dbReference type="ChEBI" id="CHEBI:29105"/>
        <label>2</label>
    </ligand>
</feature>
<dbReference type="GO" id="GO:0008270">
    <property type="term" value="F:zinc ion binding"/>
    <property type="evidence" value="ECO:0007669"/>
    <property type="project" value="UniProtKB-UniRule"/>
</dbReference>
<feature type="binding site" evidence="1">
    <location>
        <position position="256"/>
    </location>
    <ligand>
        <name>substrate</name>
    </ligand>
</feature>
<feature type="binding site" evidence="1">
    <location>
        <position position="18"/>
    </location>
    <ligand>
        <name>Zn(2+)</name>
        <dbReference type="ChEBI" id="CHEBI:29105"/>
        <label>1</label>
    </ligand>
</feature>
<comment type="subunit">
    <text evidence="1">Homodimer.</text>
</comment>
<comment type="catalytic activity">
    <reaction evidence="1">
        <text>(S)-dihydroorotate + H2O = N-carbamoyl-L-aspartate + H(+)</text>
        <dbReference type="Rhea" id="RHEA:24296"/>
        <dbReference type="ChEBI" id="CHEBI:15377"/>
        <dbReference type="ChEBI" id="CHEBI:15378"/>
        <dbReference type="ChEBI" id="CHEBI:30864"/>
        <dbReference type="ChEBI" id="CHEBI:32814"/>
        <dbReference type="EC" id="3.5.2.3"/>
    </reaction>
</comment>
<dbReference type="UniPathway" id="UPA00070">
    <property type="reaction ID" value="UER00117"/>
</dbReference>
<comment type="cofactor">
    <cofactor evidence="1">
        <name>Zn(2+)</name>
        <dbReference type="ChEBI" id="CHEBI:29105"/>
    </cofactor>
    <text evidence="1">Binds 2 Zn(2+) ions per subunit.</text>
</comment>
<protein>
    <recommendedName>
        <fullName evidence="1 2">Dihydroorotase</fullName>
        <shortName evidence="1">DHOase</shortName>
        <ecNumber evidence="1 2">3.5.2.3</ecNumber>
    </recommendedName>
</protein>
<dbReference type="Proteomes" id="UP000031627">
    <property type="component" value="Chromosome"/>
</dbReference>
<comment type="function">
    <text evidence="1">Catalyzes the reversible cyclization of carbamoyl aspartate to dihydroorotate.</text>
</comment>
<dbReference type="Gene3D" id="3.20.20.140">
    <property type="entry name" value="Metal-dependent hydrolases"/>
    <property type="match status" value="1"/>
</dbReference>
<keyword evidence="1" id="KW-0665">Pyrimidine biosynthesis</keyword>
<dbReference type="AlphaFoldDB" id="A0A090AL88"/>
<feature type="binding site" evidence="1">
    <location>
        <position position="224"/>
    </location>
    <ligand>
        <name>substrate</name>
    </ligand>
</feature>
<feature type="binding site" description="via carbamate group" evidence="1">
    <location>
        <position position="104"/>
    </location>
    <ligand>
        <name>Zn(2+)</name>
        <dbReference type="ChEBI" id="CHEBI:29105"/>
        <label>1</label>
    </ligand>
</feature>
<sequence length="350" mass="40707">MNIIKNEKITIRRPDDFHVHLRDKKILKKVLPYTSSIYGRAIIMPNLTPPITNIEESHKYRKRIMRALPSNHHFIPLMTCYLTDNTNPREIENGFLNNFFFAAKLYFKNSTNYTKNGVSNIFAISKTLEVMQKIGMPLLIHGEITDNDTDIFDREVKFIDIILEPLIKNYPELKIVFEHISTKIAVDYVIESNDFLAATVTPHHLFFNRNSLLNEKFLPYLFCLPILKEKKDQKALKKAVTSGNKKFFLGTDTAPHFYFCNKVCQIIKPGIFNAPSSILAYLKVFEEMNALKFFEKFSSENGANFYNLPLNKEKITFIHKPKRIDKIIKIEKKVSFPFLAGEVMNWSVIL</sequence>
<dbReference type="RefSeq" id="WP_041062488.1">
    <property type="nucleotide sequence ID" value="NZ_AP014521.1"/>
</dbReference>
<keyword evidence="1" id="KW-0479">Metal-binding</keyword>
<evidence type="ECO:0000256" key="2">
    <source>
        <dbReference type="NCBIfam" id="TIGR00856"/>
    </source>
</evidence>
<dbReference type="InterPro" id="IPR004721">
    <property type="entry name" value="DHOdimr"/>
</dbReference>
<dbReference type="EC" id="3.5.2.3" evidence="1 2"/>
<gene>
    <name evidence="1 3" type="primary">pyrC</name>
    <name evidence="3" type="ORF">TGUWTKB_1210</name>
</gene>
<dbReference type="KEGG" id="sbw:TGUWTKB_1210"/>
<comment type="pathway">
    <text evidence="1">Pyrimidine metabolism; UMP biosynthesis via de novo pathway; (S)-dihydroorotate from bicarbonate: step 3/3.</text>
</comment>
<dbReference type="HAMAP" id="MF_00219">
    <property type="entry name" value="PyrC_classII"/>
    <property type="match status" value="1"/>
</dbReference>
<feature type="binding site" evidence="1">
    <location>
        <position position="46"/>
    </location>
    <ligand>
        <name>substrate</name>
    </ligand>
</feature>
<organism evidence="3 4">
    <name type="scientific">Candidatus Tachikawaea gelatinosa</name>
    <dbReference type="NCBI Taxonomy" id="1410383"/>
    <lineage>
        <taxon>Bacteria</taxon>
        <taxon>Pseudomonadati</taxon>
        <taxon>Pseudomonadota</taxon>
        <taxon>Gammaproteobacteria</taxon>
        <taxon>Enterobacterales</taxon>
        <taxon>Enterobacteriaceae</taxon>
        <taxon>Candidatus Tachikawaea</taxon>
    </lineage>
</organism>
<dbReference type="PIRSF" id="PIRSF001237">
    <property type="entry name" value="DHOdimr"/>
    <property type="match status" value="1"/>
</dbReference>
<feature type="binding site" evidence="1">
    <location>
        <position position="179"/>
    </location>
    <ligand>
        <name>Zn(2+)</name>
        <dbReference type="ChEBI" id="CHEBI:29105"/>
        <label>2</label>
    </ligand>
</feature>
<reference evidence="3 4" key="2">
    <citation type="journal article" date="2014" name="Curr. Biol.">
        <title>Symbiont-Supplemented Maternal Investment Underpinning Host's Ecological Adaptation.</title>
        <authorList>
            <person name="Kaiwa N."/>
            <person name="Hosokawa T."/>
            <person name="Nikoh N."/>
            <person name="Tanahashi M."/>
            <person name="Moriyama M."/>
            <person name="Meng X.Y."/>
            <person name="Maeda T."/>
            <person name="Yamaguchi K."/>
            <person name="Shigenobu S."/>
            <person name="Ito M."/>
            <person name="Fukatsu T."/>
        </authorList>
    </citation>
    <scope>NUCLEOTIDE SEQUENCE [LARGE SCALE GENOMIC DNA]</scope>
    <source>
        <strain evidence="3 4">UwTKB</strain>
    </source>
</reference>
<dbReference type="HOGENOM" id="CLU_041558_1_0_6"/>
<feature type="modified residue" description="N6-carboxylysine" evidence="1">
    <location>
        <position position="104"/>
    </location>
</feature>
<dbReference type="STRING" id="1410383.TGUWTKB_1210"/>
<keyword evidence="1" id="KW-0378">Hydrolase</keyword>
<feature type="binding site" evidence="1">
    <location>
        <position position="20"/>
    </location>
    <ligand>
        <name>Zn(2+)</name>
        <dbReference type="ChEBI" id="CHEBI:29105"/>
        <label>1</label>
    </ligand>
</feature>
<feature type="active site" evidence="1">
    <location>
        <position position="252"/>
    </location>
</feature>
<dbReference type="InterPro" id="IPR032466">
    <property type="entry name" value="Metal_Hydrolase"/>
</dbReference>
<keyword evidence="4" id="KW-1185">Reference proteome</keyword>
<evidence type="ECO:0000313" key="3">
    <source>
        <dbReference type="EMBL" id="BAP58379.1"/>
    </source>
</evidence>
<dbReference type="OrthoDB" id="9808095at2"/>
<dbReference type="GO" id="GO:0005829">
    <property type="term" value="C:cytosol"/>
    <property type="evidence" value="ECO:0007669"/>
    <property type="project" value="TreeGrafter"/>
</dbReference>
<feature type="binding site" evidence="1">
    <location>
        <position position="141"/>
    </location>
    <ligand>
        <name>substrate</name>
    </ligand>
</feature>
<dbReference type="PANTHER" id="PTHR43137">
    <property type="entry name" value="DIHYDROOROTASE"/>
    <property type="match status" value="1"/>
</dbReference>
<reference evidence="4" key="1">
    <citation type="submission" date="2013-11" db="EMBL/GenBank/DDBJ databases">
        <title>Symbiont-containing voluminous jelly as an extraordinary maternal gift for overwintering insect nymphs.</title>
        <authorList>
            <person name="Kaiwa N."/>
            <person name="Hosokawa T."/>
            <person name="Nikoh N."/>
            <person name="Meng X.Y."/>
            <person name="Tanahashi M."/>
            <person name="Moriyama M."/>
            <person name="Maeda T."/>
            <person name="Yamaguchi K."/>
            <person name="Shigenobu S."/>
            <person name="Ito M."/>
            <person name="Fukatsu T."/>
        </authorList>
    </citation>
    <scope>NUCLEOTIDE SEQUENCE [LARGE SCALE GENOMIC DNA]</scope>
    <source>
        <strain evidence="4">UwTKB</strain>
    </source>
</reference>
<accession>A0A090AL88</accession>
<feature type="binding site" evidence="1">
    <location>
        <begin position="20"/>
        <end position="22"/>
    </location>
    <ligand>
        <name>substrate</name>
    </ligand>
</feature>
<feature type="binding site" evidence="1">
    <location>
        <position position="141"/>
    </location>
    <ligand>
        <name>Zn(2+)</name>
        <dbReference type="ChEBI" id="CHEBI:29105"/>
        <label>2</label>
    </ligand>
</feature>
<dbReference type="GO" id="GO:0044205">
    <property type="term" value="P:'de novo' UMP biosynthetic process"/>
    <property type="evidence" value="ECO:0007669"/>
    <property type="project" value="UniProtKB-UniRule"/>
</dbReference>
<proteinExistence type="inferred from homology"/>
<dbReference type="NCBIfam" id="TIGR00856">
    <property type="entry name" value="pyrC_dimer"/>
    <property type="match status" value="1"/>
</dbReference>
<dbReference type="PANTHER" id="PTHR43137:SF1">
    <property type="entry name" value="DIHYDROOROTASE"/>
    <property type="match status" value="1"/>
</dbReference>
<comment type="similarity">
    <text evidence="1">Belongs to the metallo-dependent hydrolases superfamily. DHOase family. Class II DHOase subfamily.</text>
</comment>
<dbReference type="EMBL" id="AP014521">
    <property type="protein sequence ID" value="BAP58379.1"/>
    <property type="molecule type" value="Genomic_DNA"/>
</dbReference>
<evidence type="ECO:0000313" key="4">
    <source>
        <dbReference type="Proteomes" id="UP000031627"/>
    </source>
</evidence>